<evidence type="ECO:0000313" key="8">
    <source>
        <dbReference type="Proteomes" id="UP000230161"/>
    </source>
</evidence>
<keyword evidence="3 6" id="KW-0812">Transmembrane</keyword>
<accession>A0A2M9BU11</accession>
<feature type="transmembrane region" description="Helical" evidence="6">
    <location>
        <begin position="249"/>
        <end position="269"/>
    </location>
</feature>
<feature type="transmembrane region" description="Helical" evidence="6">
    <location>
        <begin position="214"/>
        <end position="237"/>
    </location>
</feature>
<keyword evidence="4 6" id="KW-1133">Transmembrane helix</keyword>
<evidence type="ECO:0000256" key="3">
    <source>
        <dbReference type="ARBA" id="ARBA00022692"/>
    </source>
</evidence>
<evidence type="ECO:0000256" key="2">
    <source>
        <dbReference type="ARBA" id="ARBA00022475"/>
    </source>
</evidence>
<dbReference type="EMBL" id="PGFB01000004">
    <property type="protein sequence ID" value="PJJ61410.1"/>
    <property type="molecule type" value="Genomic_DNA"/>
</dbReference>
<feature type="transmembrane region" description="Helical" evidence="6">
    <location>
        <begin position="28"/>
        <end position="53"/>
    </location>
</feature>
<dbReference type="GO" id="GO:0005886">
    <property type="term" value="C:plasma membrane"/>
    <property type="evidence" value="ECO:0007669"/>
    <property type="project" value="UniProtKB-SubCell"/>
</dbReference>
<evidence type="ECO:0000256" key="4">
    <source>
        <dbReference type="ARBA" id="ARBA00022989"/>
    </source>
</evidence>
<evidence type="ECO:0000256" key="5">
    <source>
        <dbReference type="ARBA" id="ARBA00023136"/>
    </source>
</evidence>
<evidence type="ECO:0000313" key="7">
    <source>
        <dbReference type="EMBL" id="PJJ61410.1"/>
    </source>
</evidence>
<organism evidence="7 8">
    <name type="scientific">Compostimonas suwonensis</name>
    <dbReference type="NCBI Taxonomy" id="1048394"/>
    <lineage>
        <taxon>Bacteria</taxon>
        <taxon>Bacillati</taxon>
        <taxon>Actinomycetota</taxon>
        <taxon>Actinomycetes</taxon>
        <taxon>Micrococcales</taxon>
        <taxon>Microbacteriaceae</taxon>
        <taxon>Compostimonas</taxon>
    </lineage>
</organism>
<dbReference type="PANTHER" id="PTHR30213">
    <property type="entry name" value="INNER MEMBRANE PROTEIN YHJD"/>
    <property type="match status" value="1"/>
</dbReference>
<comment type="caution">
    <text evidence="7">The sequence shown here is derived from an EMBL/GenBank/DDBJ whole genome shotgun (WGS) entry which is preliminary data.</text>
</comment>
<dbReference type="Proteomes" id="UP000230161">
    <property type="component" value="Unassembled WGS sequence"/>
</dbReference>
<name>A0A2M9BU11_9MICO</name>
<sequence>MTRPGPAVWGYVVRRSWHGFLRHRGFDAAAALSFFAALTIFPVALAVVSAVALTDDRTRTVDDILSVLGSVVQESTVDALREPLRELLTIGNPGWALTLGILLALWSVSGYATAFGRAMNAVYEVQEGRRIWKFRGLMLIVAVVVLVAFSAMAIIVFVTPALAQALAEQWGAGGPGWVTVWDIGKWPLLLVLAVLLVTILYWATPNVRLPRKRWASYGAFIAIGVWAVATTGFALYVVTVSGYERVYGWLGGGIVLLVWLFITNLALVAGAEVDAETVRVLQLVGGAESETRVQIELRDTTRNLWLARQRSDDEAEGRRIRLEAEARRHERAKHLDERG</sequence>
<keyword evidence="8" id="KW-1185">Reference proteome</keyword>
<feature type="transmembrane region" description="Helical" evidence="6">
    <location>
        <begin position="137"/>
        <end position="163"/>
    </location>
</feature>
<proteinExistence type="predicted"/>
<reference evidence="7 8" key="1">
    <citation type="submission" date="2017-11" db="EMBL/GenBank/DDBJ databases">
        <title>Genomic Encyclopedia of Archaeal and Bacterial Type Strains, Phase II (KMG-II): From Individual Species to Whole Genera.</title>
        <authorList>
            <person name="Goeker M."/>
        </authorList>
    </citation>
    <scope>NUCLEOTIDE SEQUENCE [LARGE SCALE GENOMIC DNA]</scope>
    <source>
        <strain evidence="7 8">DSM 25625</strain>
    </source>
</reference>
<gene>
    <name evidence="7" type="ORF">CLV54_2355</name>
</gene>
<dbReference type="NCBIfam" id="TIGR00765">
    <property type="entry name" value="yihY_not_rbn"/>
    <property type="match status" value="1"/>
</dbReference>
<keyword evidence="2" id="KW-1003">Cell membrane</keyword>
<feature type="transmembrane region" description="Helical" evidence="6">
    <location>
        <begin position="94"/>
        <end position="116"/>
    </location>
</feature>
<dbReference type="AlphaFoldDB" id="A0A2M9BU11"/>
<dbReference type="RefSeq" id="WP_211294529.1">
    <property type="nucleotide sequence ID" value="NZ_PGFB01000004.1"/>
</dbReference>
<keyword evidence="5 6" id="KW-0472">Membrane</keyword>
<dbReference type="PANTHER" id="PTHR30213:SF0">
    <property type="entry name" value="UPF0761 MEMBRANE PROTEIN YIHY"/>
    <property type="match status" value="1"/>
</dbReference>
<evidence type="ECO:0000256" key="1">
    <source>
        <dbReference type="ARBA" id="ARBA00004651"/>
    </source>
</evidence>
<dbReference type="Pfam" id="PF03631">
    <property type="entry name" value="Virul_fac_BrkB"/>
    <property type="match status" value="1"/>
</dbReference>
<protein>
    <submittedName>
        <fullName evidence="7">Membrane protein</fullName>
    </submittedName>
</protein>
<comment type="subcellular location">
    <subcellularLocation>
        <location evidence="1">Cell membrane</location>
        <topology evidence="1">Multi-pass membrane protein</topology>
    </subcellularLocation>
</comment>
<feature type="transmembrane region" description="Helical" evidence="6">
    <location>
        <begin position="183"/>
        <end position="202"/>
    </location>
</feature>
<dbReference type="InterPro" id="IPR017039">
    <property type="entry name" value="Virul_fac_BrkB"/>
</dbReference>
<evidence type="ECO:0000256" key="6">
    <source>
        <dbReference type="SAM" id="Phobius"/>
    </source>
</evidence>